<comment type="caution">
    <text evidence="11">The sequence shown here is derived from an EMBL/GenBank/DDBJ whole genome shotgun (WGS) entry which is preliminary data.</text>
</comment>
<dbReference type="SMART" id="SM00382">
    <property type="entry name" value="AAA"/>
    <property type="match status" value="1"/>
</dbReference>
<proteinExistence type="inferred from homology"/>
<evidence type="ECO:0000256" key="2">
    <source>
        <dbReference type="ARBA" id="ARBA00005814"/>
    </source>
</evidence>
<dbReference type="OrthoDB" id="158706at2759"/>
<sequence>MGDDIQAVGPITISVQVELPTLNPTTSENPAKSNSSFVGKPLRMTTNPCTLSWSNLSYTVDTKKKTLKHPDGKKTILTNVTGRCTSGELTAVMGPSGSGKTTLLDILGDRISSGTLQGNIALNGETRNLKTFRAVSSYVAQEDSLLGSFTVLETLEMAAKLSLPSSVSHREVADRVQTVIDEMGLRVCEHTLVGDIFRKGISGGQKRRLSIAIELLSEPSILLLDEPTSGLDSASTYNVMKFVSKLCKENMTVICTIHQPSSLVYEMFTNVVILTAGQTVYFGPRVDMLPHFASLGYVCPEHEDPAEHYISVANTDFEGHGDIPLLVSGYAASSIATQIQEAIQNDSTSLHTARTIECVPNSPLRQLVVLLQRNSLDNIRNPGIFWVRLVMYTALSFMMGTMFLSSNKRITPHDVVYLLTYANCFLVFMSIAVLPFFIEQRAVFLRERTNSNLNVLSYVVANFFGALPGIFLIALSSTLLVGYLAGLNSYGMFLLIVFLSLVVAESLMHLVAACVSHFIIGMAIGAAVFGWFILCMGLFVPRPAIPDYWIWGHYLGFLSYGFEALLHNQFHLDTSAEAQRLLVKFGMEDADIGRDLVIVAANAVAFEILFTCVLYKFHTGRR</sequence>
<feature type="transmembrane region" description="Helical" evidence="9">
    <location>
        <begin position="596"/>
        <end position="617"/>
    </location>
</feature>
<dbReference type="GO" id="GO:0016887">
    <property type="term" value="F:ATP hydrolysis activity"/>
    <property type="evidence" value="ECO:0007669"/>
    <property type="project" value="InterPro"/>
</dbReference>
<dbReference type="SUPFAM" id="SSF52540">
    <property type="entry name" value="P-loop containing nucleoside triphosphate hydrolases"/>
    <property type="match status" value="1"/>
</dbReference>
<dbReference type="GO" id="GO:0016020">
    <property type="term" value="C:membrane"/>
    <property type="evidence" value="ECO:0007669"/>
    <property type="project" value="UniProtKB-SubCell"/>
</dbReference>
<keyword evidence="6" id="KW-0067">ATP-binding</keyword>
<evidence type="ECO:0000256" key="3">
    <source>
        <dbReference type="ARBA" id="ARBA00022448"/>
    </source>
</evidence>
<dbReference type="Gene3D" id="3.40.50.300">
    <property type="entry name" value="P-loop containing nucleotide triphosphate hydrolases"/>
    <property type="match status" value="1"/>
</dbReference>
<evidence type="ECO:0000256" key="6">
    <source>
        <dbReference type="ARBA" id="ARBA00022840"/>
    </source>
</evidence>
<organism evidence="11 12">
    <name type="scientific">Phytophthora fragariaefolia</name>
    <dbReference type="NCBI Taxonomy" id="1490495"/>
    <lineage>
        <taxon>Eukaryota</taxon>
        <taxon>Sar</taxon>
        <taxon>Stramenopiles</taxon>
        <taxon>Oomycota</taxon>
        <taxon>Peronosporomycetes</taxon>
        <taxon>Peronosporales</taxon>
        <taxon>Peronosporaceae</taxon>
        <taxon>Phytophthora</taxon>
    </lineage>
</organism>
<protein>
    <submittedName>
        <fullName evidence="11">Unnamed protein product</fullName>
    </submittedName>
</protein>
<evidence type="ECO:0000256" key="1">
    <source>
        <dbReference type="ARBA" id="ARBA00004141"/>
    </source>
</evidence>
<reference evidence="11" key="1">
    <citation type="submission" date="2023-04" db="EMBL/GenBank/DDBJ databases">
        <title>Phytophthora fragariaefolia NBRC 109709.</title>
        <authorList>
            <person name="Ichikawa N."/>
            <person name="Sato H."/>
            <person name="Tonouchi N."/>
        </authorList>
    </citation>
    <scope>NUCLEOTIDE SEQUENCE</scope>
    <source>
        <strain evidence="11">NBRC 109709</strain>
    </source>
</reference>
<keyword evidence="12" id="KW-1185">Reference proteome</keyword>
<keyword evidence="8 9" id="KW-0472">Membrane</keyword>
<dbReference type="PROSITE" id="PS50893">
    <property type="entry name" value="ABC_TRANSPORTER_2"/>
    <property type="match status" value="1"/>
</dbReference>
<evidence type="ECO:0000313" key="12">
    <source>
        <dbReference type="Proteomes" id="UP001165121"/>
    </source>
</evidence>
<dbReference type="GO" id="GO:0005524">
    <property type="term" value="F:ATP binding"/>
    <property type="evidence" value="ECO:0007669"/>
    <property type="project" value="UniProtKB-KW"/>
</dbReference>
<evidence type="ECO:0000256" key="5">
    <source>
        <dbReference type="ARBA" id="ARBA00022741"/>
    </source>
</evidence>
<evidence type="ECO:0000256" key="9">
    <source>
        <dbReference type="SAM" id="Phobius"/>
    </source>
</evidence>
<dbReference type="PROSITE" id="PS00211">
    <property type="entry name" value="ABC_TRANSPORTER_1"/>
    <property type="match status" value="1"/>
</dbReference>
<dbReference type="GO" id="GO:0140359">
    <property type="term" value="F:ABC-type transporter activity"/>
    <property type="evidence" value="ECO:0007669"/>
    <property type="project" value="InterPro"/>
</dbReference>
<dbReference type="PANTHER" id="PTHR48042">
    <property type="entry name" value="ABC TRANSPORTER G FAMILY MEMBER 11"/>
    <property type="match status" value="1"/>
</dbReference>
<feature type="transmembrane region" description="Helical" evidence="9">
    <location>
        <begin position="416"/>
        <end position="438"/>
    </location>
</feature>
<dbReference type="InterPro" id="IPR027417">
    <property type="entry name" value="P-loop_NTPase"/>
</dbReference>
<dbReference type="Pfam" id="PF01061">
    <property type="entry name" value="ABC2_membrane"/>
    <property type="match status" value="1"/>
</dbReference>
<evidence type="ECO:0000313" key="11">
    <source>
        <dbReference type="EMBL" id="GMF37149.1"/>
    </source>
</evidence>
<dbReference type="FunFam" id="3.40.50.300:FF:003749">
    <property type="entry name" value="Uncharacterized protein"/>
    <property type="match status" value="1"/>
</dbReference>
<dbReference type="EMBL" id="BSXT01000988">
    <property type="protein sequence ID" value="GMF37149.1"/>
    <property type="molecule type" value="Genomic_DNA"/>
</dbReference>
<dbReference type="InterPro" id="IPR017871">
    <property type="entry name" value="ABC_transporter-like_CS"/>
</dbReference>
<dbReference type="InterPro" id="IPR013525">
    <property type="entry name" value="ABC2_TM"/>
</dbReference>
<accession>A0A9W6XEV0</accession>
<keyword evidence="4 9" id="KW-0812">Transmembrane</keyword>
<dbReference type="CDD" id="cd03213">
    <property type="entry name" value="ABCG_EPDR"/>
    <property type="match status" value="1"/>
</dbReference>
<dbReference type="InterPro" id="IPR052215">
    <property type="entry name" value="Plant_ABCG"/>
</dbReference>
<feature type="transmembrane region" description="Helical" evidence="9">
    <location>
        <begin position="383"/>
        <end position="404"/>
    </location>
</feature>
<keyword evidence="5" id="KW-0547">Nucleotide-binding</keyword>
<dbReference type="InterPro" id="IPR003593">
    <property type="entry name" value="AAA+_ATPase"/>
</dbReference>
<dbReference type="Proteomes" id="UP001165121">
    <property type="component" value="Unassembled WGS sequence"/>
</dbReference>
<evidence type="ECO:0000256" key="4">
    <source>
        <dbReference type="ARBA" id="ARBA00022692"/>
    </source>
</evidence>
<feature type="transmembrane region" description="Helical" evidence="9">
    <location>
        <begin position="518"/>
        <end position="541"/>
    </location>
</feature>
<dbReference type="PANTHER" id="PTHR48042:SF11">
    <property type="entry name" value="ABC TRANSPORTER G FAMILY MEMBER 11"/>
    <property type="match status" value="1"/>
</dbReference>
<keyword evidence="3" id="KW-0813">Transport</keyword>
<dbReference type="Pfam" id="PF19055">
    <property type="entry name" value="ABC2_membrane_7"/>
    <property type="match status" value="1"/>
</dbReference>
<dbReference type="Pfam" id="PF00005">
    <property type="entry name" value="ABC_tran"/>
    <property type="match status" value="1"/>
</dbReference>
<evidence type="ECO:0000259" key="10">
    <source>
        <dbReference type="PROSITE" id="PS50893"/>
    </source>
</evidence>
<evidence type="ECO:0000256" key="7">
    <source>
        <dbReference type="ARBA" id="ARBA00022989"/>
    </source>
</evidence>
<feature type="transmembrane region" description="Helical" evidence="9">
    <location>
        <begin position="458"/>
        <end position="485"/>
    </location>
</feature>
<feature type="transmembrane region" description="Helical" evidence="9">
    <location>
        <begin position="492"/>
        <end position="512"/>
    </location>
</feature>
<feature type="domain" description="ABC transporter" evidence="10">
    <location>
        <begin position="51"/>
        <end position="301"/>
    </location>
</feature>
<evidence type="ECO:0000256" key="8">
    <source>
        <dbReference type="ARBA" id="ARBA00023136"/>
    </source>
</evidence>
<keyword evidence="7 9" id="KW-1133">Transmembrane helix</keyword>
<dbReference type="InterPro" id="IPR003439">
    <property type="entry name" value="ABC_transporter-like_ATP-bd"/>
</dbReference>
<dbReference type="AlphaFoldDB" id="A0A9W6XEV0"/>
<dbReference type="InterPro" id="IPR043926">
    <property type="entry name" value="ABCG_dom"/>
</dbReference>
<name>A0A9W6XEV0_9STRA</name>
<comment type="similarity">
    <text evidence="2">Belongs to the ABC transporter superfamily. ABCG family. Eye pigment precursor importer (TC 3.A.1.204) subfamily.</text>
</comment>
<gene>
    <name evidence="11" type="ORF">Pfra01_001033300</name>
</gene>
<comment type="subcellular location">
    <subcellularLocation>
        <location evidence="1">Membrane</location>
        <topology evidence="1">Multi-pass membrane protein</topology>
    </subcellularLocation>
</comment>